<protein>
    <submittedName>
        <fullName evidence="2">KNTase domain-containing protein</fullName>
    </submittedName>
</protein>
<name>A0A3G3JXD3_9BACL</name>
<organism evidence="2 3">
    <name type="scientific">Cohnella candidum</name>
    <dbReference type="NCBI Taxonomy" id="2674991"/>
    <lineage>
        <taxon>Bacteria</taxon>
        <taxon>Bacillati</taxon>
        <taxon>Bacillota</taxon>
        <taxon>Bacilli</taxon>
        <taxon>Bacillales</taxon>
        <taxon>Paenibacillaceae</taxon>
        <taxon>Cohnella</taxon>
    </lineage>
</organism>
<dbReference type="Gene3D" id="1.20.120.330">
    <property type="entry name" value="Nucleotidyltransferases domain 2"/>
    <property type="match status" value="1"/>
</dbReference>
<dbReference type="GO" id="GO:0046677">
    <property type="term" value="P:response to antibiotic"/>
    <property type="evidence" value="ECO:0007669"/>
    <property type="project" value="InterPro"/>
</dbReference>
<dbReference type="InterPro" id="IPR012481">
    <property type="entry name" value="KNTase_C"/>
</dbReference>
<dbReference type="KEGG" id="coh:EAV92_10175"/>
<gene>
    <name evidence="2" type="ORF">EAV92_10175</name>
</gene>
<dbReference type="SUPFAM" id="SSF81593">
    <property type="entry name" value="Nucleotidyltransferase substrate binding subunit/domain"/>
    <property type="match status" value="1"/>
</dbReference>
<dbReference type="SUPFAM" id="SSF81301">
    <property type="entry name" value="Nucleotidyltransferase"/>
    <property type="match status" value="1"/>
</dbReference>
<dbReference type="Pfam" id="PF07827">
    <property type="entry name" value="KNTase_C"/>
    <property type="match status" value="1"/>
</dbReference>
<evidence type="ECO:0000313" key="2">
    <source>
        <dbReference type="EMBL" id="AYQ72896.1"/>
    </source>
</evidence>
<dbReference type="GO" id="GO:0016779">
    <property type="term" value="F:nucleotidyltransferase activity"/>
    <property type="evidence" value="ECO:0007669"/>
    <property type="project" value="InterPro"/>
</dbReference>
<accession>A0A3G3JXD3</accession>
<evidence type="ECO:0000313" key="3">
    <source>
        <dbReference type="Proteomes" id="UP000269097"/>
    </source>
</evidence>
<sequence>MQPYPVPTTREQKLAFARSVKDRLLSLHGDAILAIGIYGSLGRGTDGPYSDIELHVVTQDNVPIQGHEFILPPFKLELSSATVTEFREKARRIDDYWPIRSGSYVDVYPLHDPLSLFEEVKKIPLSVSDEAVKETMKQFMIWEPYETVAKIRTNRAEGNLGYLPTGATDLAWQTAKLIGLANRRYFSTRARTLTEAAAMASKPAGFSALATAVTAGELSDRERVYGLCEELWTGLNDWFSRLGISYMETELPF</sequence>
<dbReference type="AlphaFoldDB" id="A0A3G3JXD3"/>
<dbReference type="EMBL" id="CP033433">
    <property type="protein sequence ID" value="AYQ72896.1"/>
    <property type="molecule type" value="Genomic_DNA"/>
</dbReference>
<reference evidence="2 3" key="1">
    <citation type="submission" date="2018-10" db="EMBL/GenBank/DDBJ databases">
        <title>Genome Sequence of Cohnella sp.</title>
        <authorList>
            <person name="Srinivasan S."/>
            <person name="Kim M.K."/>
        </authorList>
    </citation>
    <scope>NUCLEOTIDE SEQUENCE [LARGE SCALE GENOMIC DNA]</scope>
    <source>
        <strain evidence="2 3">18JY8-7</strain>
    </source>
</reference>
<keyword evidence="3" id="KW-1185">Reference proteome</keyword>
<dbReference type="Gene3D" id="3.30.460.10">
    <property type="entry name" value="Beta Polymerase, domain 2"/>
    <property type="match status" value="1"/>
</dbReference>
<evidence type="ECO:0000259" key="1">
    <source>
        <dbReference type="Pfam" id="PF07827"/>
    </source>
</evidence>
<dbReference type="InterPro" id="IPR043519">
    <property type="entry name" value="NT_sf"/>
</dbReference>
<dbReference type="Proteomes" id="UP000269097">
    <property type="component" value="Chromosome"/>
</dbReference>
<dbReference type="RefSeq" id="WP_123040978.1">
    <property type="nucleotide sequence ID" value="NZ_CP033433.1"/>
</dbReference>
<feature type="domain" description="Kanamycin nucleotidyltransferase C-terminal" evidence="1">
    <location>
        <begin position="116"/>
        <end position="244"/>
    </location>
</feature>
<proteinExistence type="predicted"/>
<dbReference type="CDD" id="cd05397">
    <property type="entry name" value="NT_Pol-beta-like"/>
    <property type="match status" value="1"/>
</dbReference>